<dbReference type="EMBL" id="PCDP01000013">
    <property type="protein sequence ID" value="PZM15706.1"/>
    <property type="molecule type" value="Genomic_DNA"/>
</dbReference>
<dbReference type="RefSeq" id="WP_111159334.1">
    <property type="nucleotide sequence ID" value="NZ_PCDP01000013.1"/>
</dbReference>
<dbReference type="InterPro" id="IPR001387">
    <property type="entry name" value="Cro/C1-type_HTH"/>
</dbReference>
<dbReference type="GO" id="GO:0003677">
    <property type="term" value="F:DNA binding"/>
    <property type="evidence" value="ECO:0007669"/>
    <property type="project" value="InterPro"/>
</dbReference>
<comment type="caution">
    <text evidence="3">The sequence shown here is derived from an EMBL/GenBank/DDBJ whole genome shotgun (WGS) entry which is preliminary data.</text>
</comment>
<evidence type="ECO:0000313" key="3">
    <source>
        <dbReference type="EMBL" id="PZM15706.1"/>
    </source>
</evidence>
<dbReference type="AlphaFoldDB" id="A0A2W4EQF5"/>
<dbReference type="Proteomes" id="UP000248925">
    <property type="component" value="Unassembled WGS sequence"/>
</dbReference>
<sequence length="172" mass="19341">MSKNLDDHIAELGLVKTSDPENEKPVYRREGFDGISTFEELDSKLGEELRVCRQDKDLSRAGIATLVGLSEQVYGRYERSSSKMQVSRLIHLSEILDVSPLAMLFATAPHLWGKDEKEAETRFRMMKLIEELPAETMASIVTLLEAVSVLQNGPESEGHRTTTKRSLNFADD</sequence>
<dbReference type="CDD" id="cd00093">
    <property type="entry name" value="HTH_XRE"/>
    <property type="match status" value="1"/>
</dbReference>
<evidence type="ECO:0000313" key="4">
    <source>
        <dbReference type="Proteomes" id="UP000248925"/>
    </source>
</evidence>
<protein>
    <submittedName>
        <fullName evidence="3">Transcriptional regulator</fullName>
    </submittedName>
</protein>
<dbReference type="OrthoDB" id="5522295at2"/>
<dbReference type="Pfam" id="PF13560">
    <property type="entry name" value="HTH_31"/>
    <property type="match status" value="1"/>
</dbReference>
<proteinExistence type="predicted"/>
<reference evidence="3 4" key="1">
    <citation type="journal article" date="2018" name="Sci. Rep.">
        <title>Rhizobium tumorigenes sp. nov., a novel plant tumorigenic bacterium isolated from cane gall tumors on thornless blackberry.</title>
        <authorList>
            <person name="Kuzmanovi N."/>
            <person name="Smalla K."/>
            <person name="Gronow S."/>
            <person name="PuBawska J."/>
        </authorList>
    </citation>
    <scope>NUCLEOTIDE SEQUENCE [LARGE SCALE GENOMIC DNA]</scope>
    <source>
        <strain evidence="3 4">CCBAU 85046</strain>
    </source>
</reference>
<dbReference type="PROSITE" id="PS50943">
    <property type="entry name" value="HTH_CROC1"/>
    <property type="match status" value="1"/>
</dbReference>
<feature type="domain" description="HTH cro/C1-type" evidence="2">
    <location>
        <begin position="49"/>
        <end position="104"/>
    </location>
</feature>
<accession>A0A2W4EQF5</accession>
<dbReference type="SMART" id="SM00530">
    <property type="entry name" value="HTH_XRE"/>
    <property type="match status" value="1"/>
</dbReference>
<evidence type="ECO:0000259" key="2">
    <source>
        <dbReference type="PROSITE" id="PS50943"/>
    </source>
</evidence>
<dbReference type="Gene3D" id="1.10.260.40">
    <property type="entry name" value="lambda repressor-like DNA-binding domains"/>
    <property type="match status" value="1"/>
</dbReference>
<name>A0A2W4EQF5_9HYPH</name>
<organism evidence="3 4">
    <name type="scientific">Rhizobium tubonense</name>
    <dbReference type="NCBI Taxonomy" id="484088"/>
    <lineage>
        <taxon>Bacteria</taxon>
        <taxon>Pseudomonadati</taxon>
        <taxon>Pseudomonadota</taxon>
        <taxon>Alphaproteobacteria</taxon>
        <taxon>Hyphomicrobiales</taxon>
        <taxon>Rhizobiaceae</taxon>
        <taxon>Rhizobium/Agrobacterium group</taxon>
        <taxon>Rhizobium</taxon>
    </lineage>
</organism>
<gene>
    <name evidence="3" type="ORF">CPY51_05920</name>
</gene>
<evidence type="ECO:0000256" key="1">
    <source>
        <dbReference type="SAM" id="MobiDB-lite"/>
    </source>
</evidence>
<dbReference type="SUPFAM" id="SSF47413">
    <property type="entry name" value="lambda repressor-like DNA-binding domains"/>
    <property type="match status" value="1"/>
</dbReference>
<feature type="region of interest" description="Disordered" evidence="1">
    <location>
        <begin position="152"/>
        <end position="172"/>
    </location>
</feature>
<dbReference type="InterPro" id="IPR010982">
    <property type="entry name" value="Lambda_DNA-bd_dom_sf"/>
</dbReference>
<keyword evidence="4" id="KW-1185">Reference proteome</keyword>